<dbReference type="InterPro" id="IPR027417">
    <property type="entry name" value="P-loop_NTPase"/>
</dbReference>
<dbReference type="PANTHER" id="PTHR42781">
    <property type="entry name" value="SPERMIDINE/PUTRESCINE IMPORT ATP-BINDING PROTEIN POTA"/>
    <property type="match status" value="1"/>
</dbReference>
<keyword evidence="3 4" id="KW-0067">ATP-binding</keyword>
<sequence>MNVTPLEAGILQASHLTKHIGNRTLWEGLDLTFSPGDMVALTGESGCGKTTLLNILGFLEEPSSGTIAYDGQTIASRKGRRLMHRNVMGFMFQNYALVEQWTVNRNLILALRSVGIPSADRSRLIRRALRAVNLTGYGNRPIYTLSGGEQQRVAIARLLIRQSLRVILADEPTAALDADNRAMVMRHLRDFADNGAIVIYTTHNEETAALADRIIAL</sequence>
<dbReference type="InterPro" id="IPR003593">
    <property type="entry name" value="AAA+_ATPase"/>
</dbReference>
<dbReference type="Gene3D" id="3.40.50.300">
    <property type="entry name" value="P-loop containing nucleotide triphosphate hydrolases"/>
    <property type="match status" value="1"/>
</dbReference>
<dbReference type="InterPro" id="IPR017871">
    <property type="entry name" value="ABC_transporter-like_CS"/>
</dbReference>
<dbReference type="Pfam" id="PF00005">
    <property type="entry name" value="ABC_tran"/>
    <property type="match status" value="1"/>
</dbReference>
<dbReference type="AlphaFoldDB" id="A0A1S2VUS3"/>
<name>A0A1S2VUS3_BIFLI</name>
<dbReference type="PROSITE" id="PS00211">
    <property type="entry name" value="ABC_TRANSPORTER_1"/>
    <property type="match status" value="1"/>
</dbReference>
<evidence type="ECO:0000256" key="3">
    <source>
        <dbReference type="ARBA" id="ARBA00022840"/>
    </source>
</evidence>
<evidence type="ECO:0000256" key="2">
    <source>
        <dbReference type="ARBA" id="ARBA00022741"/>
    </source>
</evidence>
<gene>
    <name evidence="4" type="primary">lolD_2</name>
    <name evidence="4" type="ORF">BIFLH23_01321</name>
</gene>
<evidence type="ECO:0000256" key="1">
    <source>
        <dbReference type="ARBA" id="ARBA00022448"/>
    </source>
</evidence>
<dbReference type="GO" id="GO:0005524">
    <property type="term" value="F:ATP binding"/>
    <property type="evidence" value="ECO:0007669"/>
    <property type="project" value="UniProtKB-KW"/>
</dbReference>
<proteinExistence type="predicted"/>
<keyword evidence="4" id="KW-0449">Lipoprotein</keyword>
<reference evidence="4 5" key="1">
    <citation type="submission" date="2019-10" db="EMBL/GenBank/DDBJ databases">
        <authorList>
            <consortium name="Melissa Lawson"/>
            <person name="O'neill I."/>
        </authorList>
    </citation>
    <scope>NUCLEOTIDE SEQUENCE [LARGE SCALE GENOMIC DNA]</scope>
    <source>
        <strain evidence="4">LH_23</strain>
    </source>
</reference>
<dbReference type="SUPFAM" id="SSF52540">
    <property type="entry name" value="P-loop containing nucleoside triphosphate hydrolases"/>
    <property type="match status" value="1"/>
</dbReference>
<organism evidence="4 5">
    <name type="scientific">Bifidobacterium longum subsp. infantis</name>
    <dbReference type="NCBI Taxonomy" id="1682"/>
    <lineage>
        <taxon>Bacteria</taxon>
        <taxon>Bacillati</taxon>
        <taxon>Actinomycetota</taxon>
        <taxon>Actinomycetes</taxon>
        <taxon>Bifidobacteriales</taxon>
        <taxon>Bifidobacteriaceae</taxon>
        <taxon>Bifidobacterium</taxon>
    </lineage>
</organism>
<dbReference type="SMART" id="SM00382">
    <property type="entry name" value="AAA"/>
    <property type="match status" value="1"/>
</dbReference>
<dbReference type="InterPro" id="IPR003439">
    <property type="entry name" value="ABC_transporter-like_ATP-bd"/>
</dbReference>
<dbReference type="RefSeq" id="WP_071478438.1">
    <property type="nucleotide sequence ID" value="NZ_CABWKH010000023.1"/>
</dbReference>
<dbReference type="PANTHER" id="PTHR42781:SF4">
    <property type="entry name" value="SPERMIDINE_PUTRESCINE IMPORT ATP-BINDING PROTEIN POTA"/>
    <property type="match status" value="1"/>
</dbReference>
<evidence type="ECO:0000313" key="4">
    <source>
        <dbReference type="EMBL" id="VWQ36112.1"/>
    </source>
</evidence>
<accession>A0A1S2VUS3</accession>
<keyword evidence="1" id="KW-0813">Transport</keyword>
<dbReference type="PROSITE" id="PS50893">
    <property type="entry name" value="ABC_TRANSPORTER_2"/>
    <property type="match status" value="1"/>
</dbReference>
<evidence type="ECO:0000313" key="5">
    <source>
        <dbReference type="Proteomes" id="UP000494246"/>
    </source>
</evidence>
<keyword evidence="2" id="KW-0547">Nucleotide-binding</keyword>
<comment type="caution">
    <text evidence="4">The sequence shown here is derived from an EMBL/GenBank/DDBJ whole genome shotgun (WGS) entry which is preliminary data.</text>
</comment>
<dbReference type="Proteomes" id="UP000494246">
    <property type="component" value="Unassembled WGS sequence"/>
</dbReference>
<dbReference type="EMBL" id="CABWKH010000023">
    <property type="protein sequence ID" value="VWQ36112.1"/>
    <property type="molecule type" value="Genomic_DNA"/>
</dbReference>
<dbReference type="GO" id="GO:0016887">
    <property type="term" value="F:ATP hydrolysis activity"/>
    <property type="evidence" value="ECO:0007669"/>
    <property type="project" value="InterPro"/>
</dbReference>
<protein>
    <submittedName>
        <fullName evidence="4">Lipoprotein-releasing system ATP-binding protein LolD</fullName>
    </submittedName>
</protein>
<dbReference type="InterPro" id="IPR050093">
    <property type="entry name" value="ABC_SmlMolc_Importer"/>
</dbReference>